<dbReference type="AlphaFoldDB" id="A0A1C7PD63"/>
<keyword evidence="7" id="KW-1185">Reference proteome</keyword>
<proteinExistence type="predicted"/>
<evidence type="ECO:0000256" key="1">
    <source>
        <dbReference type="ARBA" id="ARBA00001933"/>
    </source>
</evidence>
<dbReference type="OrthoDB" id="9813612at2"/>
<gene>
    <name evidence="6" type="ORF">PYTT_1793</name>
</gene>
<dbReference type="KEGG" id="agl:PYTT_1793"/>
<keyword evidence="3 6" id="KW-0808">Transferase</keyword>
<dbReference type="GO" id="GO:0030170">
    <property type="term" value="F:pyridoxal phosphate binding"/>
    <property type="evidence" value="ECO:0007669"/>
    <property type="project" value="InterPro"/>
</dbReference>
<dbReference type="Pfam" id="PF00155">
    <property type="entry name" value="Aminotran_1_2"/>
    <property type="match status" value="1"/>
</dbReference>
<dbReference type="PANTHER" id="PTHR42790:SF4">
    <property type="entry name" value="VALINE--PYRUVATE AMINOTRANSFERASE"/>
    <property type="match status" value="1"/>
</dbReference>
<dbReference type="InterPro" id="IPR015421">
    <property type="entry name" value="PyrdxlP-dep_Trfase_major"/>
</dbReference>
<sequence length="421" mass="47533">MDFSRIGQQLNVRTGINDLMEDMYEAIYSGRPNLCQLNGGAPAMLPELVRMWRASMERIMEQGEFESLVCSYQHPRGHEKFIQSLVKYLNDRYGWGITPENVAVTQGGQMAFFLLFNLLAGEGSPKSEILFPLCPDYVGYQAQSLVGPSLFRGVKPRIQRLGNHVFKYGIDFENLDIRPETAAISLSRPANPTGNVVTDEELDMLRAMAKAAGIPVMVDNAYGQPFPDITSVPCNTVWDENMVLSLSLSKIGLPGTRTGIIIARKEIIDTVMNAVTVSALCPNNLGQALVEPYLADGSLDAVCRDVVKPYYRKRAAFAESLLRQYFDDELPWHVHKSEGAMFLWLWMDGLPIPVQELYERCRERGCYVNPGHHFFFALPPEDRGWRHQHECVRLSFTQPDDVLHRGIRILAEEVARAYKEA</sequence>
<protein>
    <submittedName>
        <fullName evidence="6">Pyridoxal phosphate-dependent transferase</fullName>
    </submittedName>
</protein>
<feature type="domain" description="Aminotransferase class I/classII large" evidence="5">
    <location>
        <begin position="70"/>
        <end position="402"/>
    </location>
</feature>
<dbReference type="EMBL" id="LT629973">
    <property type="protein sequence ID" value="SEH92845.1"/>
    <property type="molecule type" value="Genomic_DNA"/>
</dbReference>
<dbReference type="CDD" id="cd00609">
    <property type="entry name" value="AAT_like"/>
    <property type="match status" value="1"/>
</dbReference>
<dbReference type="InterPro" id="IPR004839">
    <property type="entry name" value="Aminotransferase_I/II_large"/>
</dbReference>
<dbReference type="RefSeq" id="WP_067777761.1">
    <property type="nucleotide sequence ID" value="NZ_LIGX01000041.1"/>
</dbReference>
<dbReference type="SUPFAM" id="SSF53383">
    <property type="entry name" value="PLP-dependent transferases"/>
    <property type="match status" value="1"/>
</dbReference>
<dbReference type="InterPro" id="IPR015424">
    <property type="entry name" value="PyrdxlP-dep_Trfase"/>
</dbReference>
<dbReference type="GO" id="GO:0009042">
    <property type="term" value="F:valine-pyruvate transaminase activity"/>
    <property type="evidence" value="ECO:0007669"/>
    <property type="project" value="TreeGrafter"/>
</dbReference>
<dbReference type="NCBIfam" id="NF006964">
    <property type="entry name" value="PRK09440.1-2"/>
    <property type="match status" value="1"/>
</dbReference>
<dbReference type="GO" id="GO:0005829">
    <property type="term" value="C:cytosol"/>
    <property type="evidence" value="ECO:0007669"/>
    <property type="project" value="TreeGrafter"/>
</dbReference>
<dbReference type="NCBIfam" id="NF006967">
    <property type="entry name" value="PRK09440.1-5"/>
    <property type="match status" value="1"/>
</dbReference>
<reference evidence="7" key="1">
    <citation type="submission" date="2016-09" db="EMBL/GenBank/DDBJ databases">
        <authorList>
            <person name="Koehorst J."/>
        </authorList>
    </citation>
    <scope>NUCLEOTIDE SEQUENCE [LARGE SCALE GENOMIC DNA]</scope>
</reference>
<keyword evidence="4" id="KW-0663">Pyridoxal phosphate</keyword>
<dbReference type="GO" id="GO:1901605">
    <property type="term" value="P:alpha-amino acid metabolic process"/>
    <property type="evidence" value="ECO:0007669"/>
    <property type="project" value="TreeGrafter"/>
</dbReference>
<evidence type="ECO:0000256" key="2">
    <source>
        <dbReference type="ARBA" id="ARBA00022576"/>
    </source>
</evidence>
<dbReference type="PATRIC" id="fig|1679444.3.peg.1759"/>
<evidence type="ECO:0000256" key="4">
    <source>
        <dbReference type="ARBA" id="ARBA00022898"/>
    </source>
</evidence>
<dbReference type="STRING" id="1679444.PYTT_1793"/>
<name>A0A1C7PD63_9BACT</name>
<organism evidence="6 7">
    <name type="scientific">Akkermansia glycaniphila</name>
    <dbReference type="NCBI Taxonomy" id="1679444"/>
    <lineage>
        <taxon>Bacteria</taxon>
        <taxon>Pseudomonadati</taxon>
        <taxon>Verrucomicrobiota</taxon>
        <taxon>Verrucomicrobiia</taxon>
        <taxon>Verrucomicrobiales</taxon>
        <taxon>Akkermansiaceae</taxon>
        <taxon>Akkermansia</taxon>
    </lineage>
</organism>
<dbReference type="Proteomes" id="UP000176204">
    <property type="component" value="Chromosome I"/>
</dbReference>
<dbReference type="Gene3D" id="3.40.640.10">
    <property type="entry name" value="Type I PLP-dependent aspartate aminotransferase-like (Major domain)"/>
    <property type="match status" value="1"/>
</dbReference>
<evidence type="ECO:0000313" key="7">
    <source>
        <dbReference type="Proteomes" id="UP000176204"/>
    </source>
</evidence>
<accession>A0A1C7PD63</accession>
<dbReference type="PANTHER" id="PTHR42790">
    <property type="entry name" value="AMINOTRANSFERASE"/>
    <property type="match status" value="1"/>
</dbReference>
<evidence type="ECO:0000256" key="3">
    <source>
        <dbReference type="ARBA" id="ARBA00022679"/>
    </source>
</evidence>
<comment type="cofactor">
    <cofactor evidence="1">
        <name>pyridoxal 5'-phosphate</name>
        <dbReference type="ChEBI" id="CHEBI:597326"/>
    </cofactor>
</comment>
<evidence type="ECO:0000313" key="6">
    <source>
        <dbReference type="EMBL" id="SEH92845.1"/>
    </source>
</evidence>
<dbReference type="InterPro" id="IPR050859">
    <property type="entry name" value="Class-I_PLP-dep_aminotransf"/>
</dbReference>
<keyword evidence="2" id="KW-0032">Aminotransferase</keyword>
<evidence type="ECO:0000259" key="5">
    <source>
        <dbReference type="Pfam" id="PF00155"/>
    </source>
</evidence>